<evidence type="ECO:0000313" key="3">
    <source>
        <dbReference type="Proteomes" id="UP000782901"/>
    </source>
</evidence>
<proteinExistence type="predicted"/>
<dbReference type="Proteomes" id="UP000782901">
    <property type="component" value="Unassembled WGS sequence"/>
</dbReference>
<dbReference type="SUPFAM" id="SSF53756">
    <property type="entry name" value="UDP-Glycosyltransferase/glycogen phosphorylase"/>
    <property type="match status" value="1"/>
</dbReference>
<dbReference type="GO" id="GO:0016757">
    <property type="term" value="F:glycosyltransferase activity"/>
    <property type="evidence" value="ECO:0007669"/>
    <property type="project" value="InterPro"/>
</dbReference>
<name>A0A943E183_BACT4</name>
<sequence>MKIAYILPSLANAAPIHVIELLSRLMVQNGHCCCVYYFDEKSELEFTCPTYRIDSKTPIDFTLFDIVHSTGVRPDMYVARFREFRGKTKYITTIHNFFIEDFTSQYNWFIAHIYGRLWMRNLNKLDCVVTLSNVGVKYYSRWIKKAHLTYAYNARTIDKSAKLSVEEIVELNNFKGSCKLIGLNAMLSPVKGVDLIIKAVRELPNYKIFIVGEGKARKKLEQLVERLNVRDRCLFVGFKKDAYRYLFYYDIYAIPSRSEGFPLALLEAAQYRLPTICSNIAIFQEIFSEGEVMFFDLNDIHTLIDAIKNVTINIEMRERFFHRYQMCYTPEKMYERYLAIYNGKI</sequence>
<dbReference type="InterPro" id="IPR001296">
    <property type="entry name" value="Glyco_trans_1"/>
</dbReference>
<dbReference type="CDD" id="cd03801">
    <property type="entry name" value="GT4_PimA-like"/>
    <property type="match status" value="1"/>
</dbReference>
<evidence type="ECO:0000313" key="2">
    <source>
        <dbReference type="EMBL" id="MBS5413568.1"/>
    </source>
</evidence>
<dbReference type="Pfam" id="PF00534">
    <property type="entry name" value="Glycos_transf_1"/>
    <property type="match status" value="1"/>
</dbReference>
<comment type="caution">
    <text evidence="2">The sequence shown here is derived from an EMBL/GenBank/DDBJ whole genome shotgun (WGS) entry which is preliminary data.</text>
</comment>
<protein>
    <submittedName>
        <fullName evidence="2">Glycosyltransferase family 4 protein</fullName>
    </submittedName>
</protein>
<dbReference type="PANTHER" id="PTHR12526">
    <property type="entry name" value="GLYCOSYLTRANSFERASE"/>
    <property type="match status" value="1"/>
</dbReference>
<gene>
    <name evidence="2" type="ORF">KHY35_23135</name>
</gene>
<organism evidence="2 3">
    <name type="scientific">Bacteroides thetaiotaomicron</name>
    <dbReference type="NCBI Taxonomy" id="818"/>
    <lineage>
        <taxon>Bacteria</taxon>
        <taxon>Pseudomonadati</taxon>
        <taxon>Bacteroidota</taxon>
        <taxon>Bacteroidia</taxon>
        <taxon>Bacteroidales</taxon>
        <taxon>Bacteroidaceae</taxon>
        <taxon>Bacteroides</taxon>
    </lineage>
</organism>
<feature type="domain" description="Glycosyl transferase family 1" evidence="1">
    <location>
        <begin position="175"/>
        <end position="320"/>
    </location>
</feature>
<dbReference type="AlphaFoldDB" id="A0A943E183"/>
<dbReference type="RefSeq" id="WP_349050294.1">
    <property type="nucleotide sequence ID" value="NZ_JBBNLY010000024.1"/>
</dbReference>
<dbReference type="EMBL" id="JAGZEE010000063">
    <property type="protein sequence ID" value="MBS5413568.1"/>
    <property type="molecule type" value="Genomic_DNA"/>
</dbReference>
<reference evidence="2" key="1">
    <citation type="submission" date="2021-02" db="EMBL/GenBank/DDBJ databases">
        <title>Infant gut strain persistence is associated with maternal origin, phylogeny, and functional potential including surface adhesion and iron acquisition.</title>
        <authorList>
            <person name="Lou Y.C."/>
        </authorList>
    </citation>
    <scope>NUCLEOTIDE SEQUENCE</scope>
    <source>
        <strain evidence="2">L3_082_243G1_dasL3_082_243G1_maxbin2.maxbin.015s ta_sub</strain>
    </source>
</reference>
<evidence type="ECO:0000259" key="1">
    <source>
        <dbReference type="Pfam" id="PF00534"/>
    </source>
</evidence>
<dbReference type="Gene3D" id="3.40.50.2000">
    <property type="entry name" value="Glycogen Phosphorylase B"/>
    <property type="match status" value="2"/>
</dbReference>
<accession>A0A943E183</accession>